<dbReference type="SUPFAM" id="SSF51569">
    <property type="entry name" value="Aldolase"/>
    <property type="match status" value="1"/>
</dbReference>
<dbReference type="InterPro" id="IPR013785">
    <property type="entry name" value="Aldolase_TIM"/>
</dbReference>
<keyword evidence="3" id="KW-0704">Schiff base</keyword>
<keyword evidence="5" id="KW-1185">Reference proteome</keyword>
<dbReference type="Gene3D" id="3.20.20.70">
    <property type="entry name" value="Aldolase class I"/>
    <property type="match status" value="1"/>
</dbReference>
<evidence type="ECO:0000256" key="2">
    <source>
        <dbReference type="ARBA" id="ARBA00022490"/>
    </source>
</evidence>
<dbReference type="KEGG" id="vg:15013664"/>
<dbReference type="EMBL" id="HQ332140">
    <property type="protein sequence ID" value="AGG54622.1"/>
    <property type="molecule type" value="Genomic_DNA"/>
</dbReference>
<evidence type="ECO:0000256" key="3">
    <source>
        <dbReference type="ARBA" id="ARBA00023270"/>
    </source>
</evidence>
<gene>
    <name evidence="4" type="ORF">PRQG_00019</name>
</gene>
<dbReference type="GeneID" id="15013664"/>
<reference evidence="4 5" key="1">
    <citation type="submission" date="2010-09" db="EMBL/GenBank/DDBJ databases">
        <title>The Genome Sequence of Prochlorococcus phage P-GSP1.</title>
        <authorList>
            <consortium name="The Broad Institute Genome Sequencing Platform"/>
            <person name="Henn M.R."/>
            <person name="Sullivan M.S."/>
            <person name="Osburne M.S."/>
            <person name="Levin J."/>
            <person name="Malboeuf C."/>
            <person name="Casali M."/>
            <person name="Russ C."/>
            <person name="Lennon N."/>
            <person name="Chapman S.B."/>
            <person name="Erlich R."/>
            <person name="Young S.K."/>
            <person name="Yandava C."/>
            <person name="Zeng Q."/>
            <person name="Alvarado L."/>
            <person name="Anderson S."/>
            <person name="Berlin A."/>
            <person name="Chen Z."/>
            <person name="Freedman E."/>
            <person name="Gellesch M."/>
            <person name="Goldberg J."/>
            <person name="Green L."/>
            <person name="Griggs A."/>
            <person name="Gujja S."/>
            <person name="Heilman E.R."/>
            <person name="Heiman D."/>
            <person name="Hollinger A."/>
            <person name="Howarth C."/>
            <person name="Larson L."/>
            <person name="Mehta T."/>
            <person name="Pearson M."/>
            <person name="Roberts A."/>
            <person name="Ryan E."/>
            <person name="Saif S."/>
            <person name="Shea T."/>
            <person name="Shenoy N."/>
            <person name="Sisk P."/>
            <person name="Stolte C."/>
            <person name="Sykes S."/>
            <person name="White J."/>
            <person name="Yu Q."/>
            <person name="Coleman M.L."/>
            <person name="Huang K.H."/>
            <person name="Weigele P.R."/>
            <person name="DeFrancesco A.S."/>
            <person name="Kern S.E."/>
            <person name="Thompson L.R."/>
            <person name="Fu R."/>
            <person name="Hombeck B."/>
            <person name="Chisholm S.W."/>
            <person name="Haas B."/>
            <person name="Nusbaum C."/>
            <person name="Birren B."/>
        </authorList>
    </citation>
    <scope>NUCLEOTIDE SEQUENCE [LARGE SCALE GENOMIC DNA]</scope>
    <source>
        <strain evidence="4 5">P-GSP1</strain>
    </source>
</reference>
<dbReference type="GO" id="GO:0016832">
    <property type="term" value="F:aldehyde-lyase activity"/>
    <property type="evidence" value="ECO:0007669"/>
    <property type="project" value="InterPro"/>
</dbReference>
<dbReference type="PROSITE" id="PS01054">
    <property type="entry name" value="TRANSALDOLASE_1"/>
    <property type="match status" value="1"/>
</dbReference>
<dbReference type="InterPro" id="IPR033919">
    <property type="entry name" value="TSA/FSA_arc/bac"/>
</dbReference>
<keyword evidence="2" id="KW-0963">Cytoplasm</keyword>
<dbReference type="CDD" id="cd00956">
    <property type="entry name" value="Transaldolase_FSA"/>
    <property type="match status" value="1"/>
</dbReference>
<dbReference type="InterPro" id="IPR001585">
    <property type="entry name" value="TAL/FSA"/>
</dbReference>
<protein>
    <submittedName>
        <fullName evidence="4">Transaldolase</fullName>
    </submittedName>
</protein>
<evidence type="ECO:0000313" key="4">
    <source>
        <dbReference type="EMBL" id="AGG54622.1"/>
    </source>
</evidence>
<evidence type="ECO:0000313" key="5">
    <source>
        <dbReference type="Proteomes" id="UP000204021"/>
    </source>
</evidence>
<name>M1UH25_9CAUD</name>
<evidence type="ECO:0000256" key="1">
    <source>
        <dbReference type="ARBA" id="ARBA00004496"/>
    </source>
</evidence>
<sequence length="214" mass="23209">MKLFLDSAIIKDIDARLDAGVISGVTTNPTLIKKSGREPDDVYADLIQDLGVQDVSIEVDGKYADKLIENGIQYGKLWIDQATIKLPCTPEGIKACKMLNFMGIRTNMTLVFSVSQAILCALAGATYVSPFVGRLDDNGHDGIGLIREIAKVFCHNRTDTKILAASIRDAATVGKAFQAGAHICTIPPKVYDDMYKHVLTDKGLFQFLADSGQA</sequence>
<dbReference type="GO" id="GO:0005975">
    <property type="term" value="P:carbohydrate metabolic process"/>
    <property type="evidence" value="ECO:0007669"/>
    <property type="project" value="InterPro"/>
</dbReference>
<dbReference type="FunFam" id="3.20.20.70:FF:000018">
    <property type="entry name" value="Probable transaldolase"/>
    <property type="match status" value="1"/>
</dbReference>
<comment type="subcellular location">
    <subcellularLocation>
        <location evidence="1">Cytoplasm</location>
    </subcellularLocation>
</comment>
<dbReference type="InterPro" id="IPR018225">
    <property type="entry name" value="Transaldolase_AS"/>
</dbReference>
<dbReference type="PROSITE" id="PS00958">
    <property type="entry name" value="TRANSALDOLASE_2"/>
    <property type="match status" value="1"/>
</dbReference>
<proteinExistence type="predicted"/>
<organism evidence="4 5">
    <name type="scientific">Prochlorococcus phage P-GSP1</name>
    <dbReference type="NCBI Taxonomy" id="382262"/>
    <lineage>
        <taxon>Viruses</taxon>
        <taxon>Duplodnaviria</taxon>
        <taxon>Heunggongvirae</taxon>
        <taxon>Uroviricota</taxon>
        <taxon>Caudoviricetes</taxon>
        <taxon>Autographivirales</taxon>
        <taxon>Lingvirus</taxon>
        <taxon>Lingvirus PGSP1</taxon>
    </lineage>
</organism>
<accession>M1UH25</accession>
<dbReference type="Proteomes" id="UP000204021">
    <property type="component" value="Segment"/>
</dbReference>
<dbReference type="Pfam" id="PF00923">
    <property type="entry name" value="TAL_FSA"/>
    <property type="match status" value="1"/>
</dbReference>
<dbReference type="OrthoDB" id="8715at10239"/>
<dbReference type="RefSeq" id="YP_007677683.1">
    <property type="nucleotide sequence ID" value="NC_020878.1"/>
</dbReference>
<dbReference type="PANTHER" id="PTHR10683:SF40">
    <property type="entry name" value="FRUCTOSE-6-PHOSPHATE ALDOLASE 1-RELATED"/>
    <property type="match status" value="1"/>
</dbReference>
<dbReference type="PANTHER" id="PTHR10683">
    <property type="entry name" value="TRANSALDOLASE"/>
    <property type="match status" value="1"/>
</dbReference>